<dbReference type="SUPFAM" id="SSF52425">
    <property type="entry name" value="Cryptochrome/photolyase, N-terminal domain"/>
    <property type="match status" value="1"/>
</dbReference>
<feature type="binding site" evidence="5">
    <location>
        <position position="171"/>
    </location>
    <ligand>
        <name>FAD</name>
        <dbReference type="ChEBI" id="CHEBI:57692"/>
    </ligand>
</feature>
<feature type="domain" description="Cryptochrome/DNA photolyase FAD-binding" evidence="7">
    <location>
        <begin position="225"/>
        <end position="425"/>
    </location>
</feature>
<protein>
    <recommendedName>
        <fullName evidence="7">Cryptochrome/DNA photolyase FAD-binding domain-containing protein</fullName>
    </recommendedName>
</protein>
<dbReference type="Gene3D" id="3.40.50.620">
    <property type="entry name" value="HUPs"/>
    <property type="match status" value="1"/>
</dbReference>
<comment type="similarity">
    <text evidence="1">Belongs to the DNA photolyase class-1 family.</text>
</comment>
<dbReference type="PANTHER" id="PTHR11455">
    <property type="entry name" value="CRYPTOCHROME"/>
    <property type="match status" value="1"/>
</dbReference>
<dbReference type="PROSITE" id="PS00394">
    <property type="entry name" value="DNA_PHOTOLYASES_1_1"/>
    <property type="match status" value="1"/>
</dbReference>
<dbReference type="InterPro" id="IPR018394">
    <property type="entry name" value="DNA_photolyase_1_CS_C"/>
</dbReference>
<dbReference type="InterPro" id="IPR036134">
    <property type="entry name" value="Crypto/Photolyase_FAD-like_sf"/>
</dbReference>
<dbReference type="GO" id="GO:0003904">
    <property type="term" value="F:deoxyribodipyrimidine photo-lyase activity"/>
    <property type="evidence" value="ECO:0007669"/>
    <property type="project" value="TreeGrafter"/>
</dbReference>
<dbReference type="GO" id="GO:0006950">
    <property type="term" value="P:response to stress"/>
    <property type="evidence" value="ECO:0007669"/>
    <property type="project" value="UniProtKB-ARBA"/>
</dbReference>
<feature type="region of interest" description="Disordered" evidence="6">
    <location>
        <begin position="133"/>
        <end position="153"/>
    </location>
</feature>
<evidence type="ECO:0000256" key="2">
    <source>
        <dbReference type="ARBA" id="ARBA00022630"/>
    </source>
</evidence>
<accession>A0A7S4VBF6</accession>
<evidence type="ECO:0000256" key="1">
    <source>
        <dbReference type="ARBA" id="ARBA00005862"/>
    </source>
</evidence>
<dbReference type="AlphaFoldDB" id="A0A7S4VBF6"/>
<keyword evidence="2 5" id="KW-0285">Flavoprotein</keyword>
<dbReference type="Gene3D" id="1.25.40.80">
    <property type="match status" value="1"/>
</dbReference>
<dbReference type="GO" id="GO:0005634">
    <property type="term" value="C:nucleus"/>
    <property type="evidence" value="ECO:0007669"/>
    <property type="project" value="TreeGrafter"/>
</dbReference>
<dbReference type="GO" id="GO:0071949">
    <property type="term" value="F:FAD binding"/>
    <property type="evidence" value="ECO:0007669"/>
    <property type="project" value="TreeGrafter"/>
</dbReference>
<organism evidence="8">
    <name type="scientific">Alexandrium monilatum</name>
    <dbReference type="NCBI Taxonomy" id="311494"/>
    <lineage>
        <taxon>Eukaryota</taxon>
        <taxon>Sar</taxon>
        <taxon>Alveolata</taxon>
        <taxon>Dinophyceae</taxon>
        <taxon>Gonyaulacales</taxon>
        <taxon>Pyrocystaceae</taxon>
        <taxon>Alexandrium</taxon>
    </lineage>
</organism>
<feature type="region of interest" description="Disordered" evidence="6">
    <location>
        <begin position="528"/>
        <end position="563"/>
    </location>
</feature>
<dbReference type="InterPro" id="IPR005101">
    <property type="entry name" value="Cryptochr/Photolyase_FAD-bd"/>
</dbReference>
<sequence>MDGHLRMLGGGAEYITTRRGEATQVFEDLHTWRPIMRLLSHEETGHGLSYARDRRMTKWCRSHGVEWRQLPQSTVVRGLSPADESWYETWHAHLESFLQVEAEEDPFAEAEGGAKQALGRVLRPGGVGFLGPETLGLPPGRAADRPQRQKGGESRAVDMLRSFLLERGEKYSGGISSPNSAWTACSRLSPYLAWGHVSVRTVWQQVEGRKQGAKGKWAKSLRAFVCRLQWRCVYSQRFEMRCWMEHRNLCPAWEHLLQGKTYMYGNDALLGGKTEEERLQAFEQGRTGFPLVDACMRCLLSTGWVNFRMRCMLVSFAVYNLWLDWRAVAAHLGRCFLDFEPGIHYPQLQMQAGTTGIDMRCYSVTKQAKEQDPKGDFIRRHVPELFGIRDASILEPWKIKCPNGGVVAGYVPRIVDELKTSKASKTVIAELQERFLSGGAGERSRHLAAPLNERPAGQKKRNQRFCEDAEPSDELDIMALLSQSASKRRRGGAAPRQDAAATGLGGLARGGGSAAGAWACPRCTLLNGNESSTAPSPAECEACGLPRPEESPATPARITIELD</sequence>
<comment type="cofactor">
    <cofactor evidence="5">
        <name>FAD</name>
        <dbReference type="ChEBI" id="CHEBI:57692"/>
    </cofactor>
    <text evidence="5">Binds 1 FAD per subunit.</text>
</comment>
<evidence type="ECO:0000313" key="8">
    <source>
        <dbReference type="EMBL" id="CAE4574581.1"/>
    </source>
</evidence>
<dbReference type="InterPro" id="IPR036155">
    <property type="entry name" value="Crypto/Photolyase_N_sf"/>
</dbReference>
<dbReference type="GO" id="GO:0006139">
    <property type="term" value="P:nucleobase-containing compound metabolic process"/>
    <property type="evidence" value="ECO:0007669"/>
    <property type="project" value="UniProtKB-ARBA"/>
</dbReference>
<reference evidence="8" key="1">
    <citation type="submission" date="2021-01" db="EMBL/GenBank/DDBJ databases">
        <authorList>
            <person name="Corre E."/>
            <person name="Pelletier E."/>
            <person name="Niang G."/>
            <person name="Scheremetjew M."/>
            <person name="Finn R."/>
            <person name="Kale V."/>
            <person name="Holt S."/>
            <person name="Cochrane G."/>
            <person name="Meng A."/>
            <person name="Brown T."/>
            <person name="Cohen L."/>
        </authorList>
    </citation>
    <scope>NUCLEOTIDE SEQUENCE</scope>
    <source>
        <strain evidence="8">CCMP3105</strain>
    </source>
</reference>
<keyword evidence="3 5" id="KW-0274">FAD</keyword>
<dbReference type="PRINTS" id="PR00147">
    <property type="entry name" value="DNAPHOTLYASE"/>
</dbReference>
<evidence type="ECO:0000256" key="5">
    <source>
        <dbReference type="PIRSR" id="PIRSR602081-1"/>
    </source>
</evidence>
<feature type="binding site" evidence="5">
    <location>
        <position position="224"/>
    </location>
    <ligand>
        <name>FAD</name>
        <dbReference type="ChEBI" id="CHEBI:57692"/>
    </ligand>
</feature>
<dbReference type="GO" id="GO:0043153">
    <property type="term" value="P:entrainment of circadian clock by photoperiod"/>
    <property type="evidence" value="ECO:0007669"/>
    <property type="project" value="TreeGrafter"/>
</dbReference>
<keyword evidence="4" id="KW-0157">Chromophore</keyword>
<evidence type="ECO:0000256" key="3">
    <source>
        <dbReference type="ARBA" id="ARBA00022827"/>
    </source>
</evidence>
<dbReference type="InterPro" id="IPR014729">
    <property type="entry name" value="Rossmann-like_a/b/a_fold"/>
</dbReference>
<dbReference type="PANTHER" id="PTHR11455:SF18">
    <property type="entry name" value="SI:CH1073-390K14.1"/>
    <property type="match status" value="1"/>
</dbReference>
<dbReference type="GO" id="GO:0003677">
    <property type="term" value="F:DNA binding"/>
    <property type="evidence" value="ECO:0007669"/>
    <property type="project" value="TreeGrafter"/>
</dbReference>
<dbReference type="Gene3D" id="1.10.579.10">
    <property type="entry name" value="DNA Cyclobutane Dipyrimidine Photolyase, subunit A, domain 3"/>
    <property type="match status" value="1"/>
</dbReference>
<name>A0A7S4VBF6_9DINO</name>
<dbReference type="GO" id="GO:0005737">
    <property type="term" value="C:cytoplasm"/>
    <property type="evidence" value="ECO:0007669"/>
    <property type="project" value="TreeGrafter"/>
</dbReference>
<dbReference type="EMBL" id="HBNR01021318">
    <property type="protein sequence ID" value="CAE4574581.1"/>
    <property type="molecule type" value="Transcribed_RNA"/>
</dbReference>
<dbReference type="SUPFAM" id="SSF48173">
    <property type="entry name" value="Cryptochrome/photolyase FAD-binding domain"/>
    <property type="match status" value="1"/>
</dbReference>
<dbReference type="Pfam" id="PF03441">
    <property type="entry name" value="FAD_binding_7"/>
    <property type="match status" value="1"/>
</dbReference>
<evidence type="ECO:0000256" key="6">
    <source>
        <dbReference type="SAM" id="MobiDB-lite"/>
    </source>
</evidence>
<dbReference type="GO" id="GO:0032922">
    <property type="term" value="P:circadian regulation of gene expression"/>
    <property type="evidence" value="ECO:0007669"/>
    <property type="project" value="TreeGrafter"/>
</dbReference>
<evidence type="ECO:0000259" key="7">
    <source>
        <dbReference type="Pfam" id="PF03441"/>
    </source>
</evidence>
<feature type="compositionally biased region" description="Basic and acidic residues" evidence="6">
    <location>
        <begin position="142"/>
        <end position="153"/>
    </location>
</feature>
<dbReference type="InterPro" id="IPR002081">
    <property type="entry name" value="Cryptochrome/DNA_photolyase_1"/>
</dbReference>
<gene>
    <name evidence="8" type="ORF">AMON00008_LOCUS14200</name>
</gene>
<feature type="region of interest" description="Disordered" evidence="6">
    <location>
        <begin position="439"/>
        <end position="469"/>
    </location>
</feature>
<evidence type="ECO:0000256" key="4">
    <source>
        <dbReference type="ARBA" id="ARBA00022991"/>
    </source>
</evidence>
<proteinExistence type="inferred from homology"/>